<name>A0A3E2NE10_9FIRM</name>
<evidence type="ECO:0000313" key="3">
    <source>
        <dbReference type="EMBL" id="GLB30018.1"/>
    </source>
</evidence>
<dbReference type="InterPro" id="IPR007167">
    <property type="entry name" value="Fe-transptr_FeoA-like"/>
</dbReference>
<dbReference type="Proteomes" id="UP001419084">
    <property type="component" value="Unassembled WGS sequence"/>
</dbReference>
<evidence type="ECO:0000259" key="2">
    <source>
        <dbReference type="SMART" id="SM00899"/>
    </source>
</evidence>
<keyword evidence="1" id="KW-0408">Iron</keyword>
<dbReference type="EMBL" id="QOHO01000026">
    <property type="protein sequence ID" value="RFZ79257.1"/>
    <property type="molecule type" value="Genomic_DNA"/>
</dbReference>
<dbReference type="Gene3D" id="2.30.30.90">
    <property type="match status" value="1"/>
</dbReference>
<dbReference type="InterPro" id="IPR052713">
    <property type="entry name" value="FeoA"/>
</dbReference>
<dbReference type="PANTHER" id="PTHR42954:SF2">
    <property type="entry name" value="FE(2+) TRANSPORT PROTEIN A"/>
    <property type="match status" value="1"/>
</dbReference>
<evidence type="ECO:0000256" key="1">
    <source>
        <dbReference type="ARBA" id="ARBA00023004"/>
    </source>
</evidence>
<dbReference type="GO" id="GO:0046914">
    <property type="term" value="F:transition metal ion binding"/>
    <property type="evidence" value="ECO:0007669"/>
    <property type="project" value="InterPro"/>
</dbReference>
<dbReference type="PANTHER" id="PTHR42954">
    <property type="entry name" value="FE(2+) TRANSPORT PROTEIN A"/>
    <property type="match status" value="1"/>
</dbReference>
<comment type="caution">
    <text evidence="4">The sequence shown here is derived from an EMBL/GenBank/DDBJ whole genome shotgun (WGS) entry which is preliminary data.</text>
</comment>
<proteinExistence type="predicted"/>
<protein>
    <submittedName>
        <fullName evidence="4">Ferrous iron transport protein A</fullName>
    </submittedName>
</protein>
<organism evidence="4 5">
    <name type="scientific">Lacrimispora amygdalina</name>
    <dbReference type="NCBI Taxonomy" id="253257"/>
    <lineage>
        <taxon>Bacteria</taxon>
        <taxon>Bacillati</taxon>
        <taxon>Bacillota</taxon>
        <taxon>Clostridia</taxon>
        <taxon>Lachnospirales</taxon>
        <taxon>Lachnospiraceae</taxon>
        <taxon>Lacrimispora</taxon>
    </lineage>
</organism>
<dbReference type="SUPFAM" id="SSF50037">
    <property type="entry name" value="C-terminal domain of transcriptional repressors"/>
    <property type="match status" value="1"/>
</dbReference>
<dbReference type="Proteomes" id="UP000260680">
    <property type="component" value="Unassembled WGS sequence"/>
</dbReference>
<accession>A0A3E2NE10</accession>
<reference evidence="4 5" key="1">
    <citation type="submission" date="2018-07" db="EMBL/GenBank/DDBJ databases">
        <title>New species, Clostridium PI-S10-A1B.</title>
        <authorList>
            <person name="Krishna G."/>
            <person name="Summeta K."/>
            <person name="Shikha S."/>
            <person name="Prabhu P.B."/>
            <person name="Suresh K."/>
        </authorList>
    </citation>
    <scope>NUCLEOTIDE SEQUENCE [LARGE SCALE GENOMIC DNA]</scope>
    <source>
        <strain evidence="4 5">PI-S10-A1B</strain>
    </source>
</reference>
<dbReference type="SMART" id="SM00899">
    <property type="entry name" value="FeoA"/>
    <property type="match status" value="1"/>
</dbReference>
<gene>
    <name evidence="4" type="ORF">DS742_09340</name>
    <name evidence="3" type="ORF">LAD12857_19410</name>
</gene>
<dbReference type="InterPro" id="IPR008988">
    <property type="entry name" value="Transcriptional_repressor_C"/>
</dbReference>
<dbReference type="EMBL" id="BRPJ01000033">
    <property type="protein sequence ID" value="GLB30018.1"/>
    <property type="molecule type" value="Genomic_DNA"/>
</dbReference>
<dbReference type="AlphaFoldDB" id="A0A3E2NE10"/>
<evidence type="ECO:0000313" key="6">
    <source>
        <dbReference type="Proteomes" id="UP001419084"/>
    </source>
</evidence>
<evidence type="ECO:0000313" key="4">
    <source>
        <dbReference type="EMBL" id="RFZ79257.1"/>
    </source>
</evidence>
<sequence length="104" mass="11520">MPGCFCLNDLKRGQKGVISRLTVCDDMRRRLQDMGLIEGTVVECVGKSPLGDPTAFLIRGAVIALRNEDSVRVLIKNKDQEYFEPSYGEGIVAACVTAEEKIWD</sequence>
<dbReference type="OrthoDB" id="9811076at2"/>
<dbReference type="InterPro" id="IPR038157">
    <property type="entry name" value="FeoA_core_dom"/>
</dbReference>
<feature type="domain" description="Ferrous iron transporter FeoA-like" evidence="2">
    <location>
        <begin position="5"/>
        <end position="77"/>
    </location>
</feature>
<dbReference type="Pfam" id="PF04023">
    <property type="entry name" value="FeoA"/>
    <property type="match status" value="1"/>
</dbReference>
<evidence type="ECO:0000313" key="5">
    <source>
        <dbReference type="Proteomes" id="UP000260680"/>
    </source>
</evidence>
<dbReference type="RefSeq" id="WP_117416768.1">
    <property type="nucleotide sequence ID" value="NZ_BRPJ01000033.1"/>
</dbReference>
<keyword evidence="6" id="KW-1185">Reference proteome</keyword>
<reference evidence="3 6" key="2">
    <citation type="journal article" date="2024" name="Int. J. Syst. Evol. Microbiol.">
        <title>Lacrimispora brassicae sp. nov. isolated from fermented cabbage, and proposal of Clostridium indicum Gundawar et al. 2019 and Clostridium methoxybenzovorans Mechichi et al. 1999 as heterotypic synonyms of Lacrimispora amygdalina (Parshina et al. 2003) Haas and Blanchard 2020 and Lacrimispora indolis (McClung and McCoy 1957) Haas and Blanchard 2020, respectively.</title>
        <authorList>
            <person name="Kobayashi H."/>
            <person name="Tanizawa Y."/>
            <person name="Sakamoto M."/>
            <person name="Ohkuma M."/>
            <person name="Tohno M."/>
        </authorList>
    </citation>
    <scope>NUCLEOTIDE SEQUENCE [LARGE SCALE GENOMIC DNA]</scope>
    <source>
        <strain evidence="3 6">DSM 12857</strain>
    </source>
</reference>